<protein>
    <submittedName>
        <fullName evidence="2">Uncharacterized protein</fullName>
    </submittedName>
</protein>
<comment type="caution">
    <text evidence="2">The sequence shown here is derived from an EMBL/GenBank/DDBJ whole genome shotgun (WGS) entry which is preliminary data.</text>
</comment>
<keyword evidence="3" id="KW-1185">Reference proteome</keyword>
<dbReference type="EMBL" id="JASCZI010212261">
    <property type="protein sequence ID" value="MED6198908.1"/>
    <property type="molecule type" value="Genomic_DNA"/>
</dbReference>
<dbReference type="Proteomes" id="UP001341840">
    <property type="component" value="Unassembled WGS sequence"/>
</dbReference>
<feature type="compositionally biased region" description="Low complexity" evidence="1">
    <location>
        <begin position="121"/>
        <end position="146"/>
    </location>
</feature>
<proteinExistence type="predicted"/>
<organism evidence="2 3">
    <name type="scientific">Stylosanthes scabra</name>
    <dbReference type="NCBI Taxonomy" id="79078"/>
    <lineage>
        <taxon>Eukaryota</taxon>
        <taxon>Viridiplantae</taxon>
        <taxon>Streptophyta</taxon>
        <taxon>Embryophyta</taxon>
        <taxon>Tracheophyta</taxon>
        <taxon>Spermatophyta</taxon>
        <taxon>Magnoliopsida</taxon>
        <taxon>eudicotyledons</taxon>
        <taxon>Gunneridae</taxon>
        <taxon>Pentapetalae</taxon>
        <taxon>rosids</taxon>
        <taxon>fabids</taxon>
        <taxon>Fabales</taxon>
        <taxon>Fabaceae</taxon>
        <taxon>Papilionoideae</taxon>
        <taxon>50 kb inversion clade</taxon>
        <taxon>dalbergioids sensu lato</taxon>
        <taxon>Dalbergieae</taxon>
        <taxon>Pterocarpus clade</taxon>
        <taxon>Stylosanthes</taxon>
    </lineage>
</organism>
<gene>
    <name evidence="2" type="ORF">PIB30_071019</name>
</gene>
<sequence length="284" mass="31141">MGHINADQRLAMLECFHTWKECPEKTVKILDGLIHLAPHPDRTSLQNWHIVFPTNPFASGVSNELANYTPIRNACTIRESGSKFKFDKCGGYCCVAELDALPCGVGTGLLSSSLSPSMNSGSLSESLARNASSTRGSGSLSTTGTDTGCGGPLTPQKIWYPLSHQHNQLILPADQNQTFGTQLDAPLYRAGSQGETARQHWRNVDSERNHQNSQVDPASPQTALWSAPLGTAFYSETKQQIPISFYCETVIFHPLSHNRNRKVIIYHAKTLPSITTKLTLYATL</sequence>
<evidence type="ECO:0000313" key="2">
    <source>
        <dbReference type="EMBL" id="MED6198908.1"/>
    </source>
</evidence>
<reference evidence="2 3" key="1">
    <citation type="journal article" date="2023" name="Plants (Basel)">
        <title>Bridging the Gap: Combining Genomics and Transcriptomics Approaches to Understand Stylosanthes scabra, an Orphan Legume from the Brazilian Caatinga.</title>
        <authorList>
            <person name="Ferreira-Neto J.R.C."/>
            <person name="da Silva M.D."/>
            <person name="Binneck E."/>
            <person name="de Melo N.F."/>
            <person name="da Silva R.H."/>
            <person name="de Melo A.L.T.M."/>
            <person name="Pandolfi V."/>
            <person name="Bustamante F.O."/>
            <person name="Brasileiro-Vidal A.C."/>
            <person name="Benko-Iseppon A.M."/>
        </authorList>
    </citation>
    <scope>NUCLEOTIDE SEQUENCE [LARGE SCALE GENOMIC DNA]</scope>
    <source>
        <tissue evidence="2">Leaves</tissue>
    </source>
</reference>
<feature type="region of interest" description="Disordered" evidence="1">
    <location>
        <begin position="121"/>
        <end position="150"/>
    </location>
</feature>
<evidence type="ECO:0000313" key="3">
    <source>
        <dbReference type="Proteomes" id="UP001341840"/>
    </source>
</evidence>
<name>A0ABU6XPY7_9FABA</name>
<evidence type="ECO:0000256" key="1">
    <source>
        <dbReference type="SAM" id="MobiDB-lite"/>
    </source>
</evidence>
<accession>A0ABU6XPY7</accession>